<reference evidence="1 2" key="1">
    <citation type="submission" date="2013-04" db="EMBL/GenBank/DDBJ databases">
        <title>Comparative Genomics of Relapsing Fever Spirochetes.</title>
        <authorList>
            <person name="Schwan T.G."/>
            <person name="Raffel S.J."/>
            <person name="Porcella S.F."/>
            <person name="Martens C.A."/>
            <person name="Bruno D.P."/>
            <person name="Rickefs S.M."/>
            <person name="Barbian K.B."/>
        </authorList>
    </citation>
    <scope>NUCLEOTIDE SEQUENCE [LARGE SCALE GENOMIC DNA]</scope>
    <source>
        <strain evidence="1 2">BA2</strain>
    </source>
</reference>
<evidence type="ECO:0000313" key="1">
    <source>
        <dbReference type="EMBL" id="AHH08373.1"/>
    </source>
</evidence>
<dbReference type="EMBL" id="CP005829">
    <property type="protein sequence ID" value="AHH08373.1"/>
    <property type="molecule type" value="Genomic_DNA"/>
</dbReference>
<accession>W5SP40</accession>
<name>W5SP40_BORAN</name>
<dbReference type="HOGENOM" id="CLU_3354899_0_0_12"/>
<evidence type="ECO:0000313" key="2">
    <source>
        <dbReference type="Proteomes" id="UP000019262"/>
    </source>
</evidence>
<organism evidence="1 2">
    <name type="scientific">Borrelia anserina BA2</name>
    <dbReference type="NCBI Taxonomy" id="1313293"/>
    <lineage>
        <taxon>Bacteria</taxon>
        <taxon>Pseudomonadati</taxon>
        <taxon>Spirochaetota</taxon>
        <taxon>Spirochaetia</taxon>
        <taxon>Spirochaetales</taxon>
        <taxon>Borreliaceae</taxon>
        <taxon>Borrelia</taxon>
    </lineage>
</organism>
<protein>
    <submittedName>
        <fullName evidence="1">Uncharacterized protein</fullName>
    </submittedName>
</protein>
<proteinExistence type="predicted"/>
<gene>
    <name evidence="1" type="ORF">BAN_0075300</name>
</gene>
<dbReference type="Proteomes" id="UP000019262">
    <property type="component" value="Chromosome"/>
</dbReference>
<sequence>MEKGITSQYYEYYSKFIKKGNINNFFVDDYFLWLDK</sequence>
<dbReference type="AlphaFoldDB" id="W5SP40"/>